<dbReference type="Gene3D" id="3.40.190.80">
    <property type="match status" value="1"/>
</dbReference>
<evidence type="ECO:0000256" key="10">
    <source>
        <dbReference type="ARBA" id="ARBA00044465"/>
    </source>
</evidence>
<comment type="catalytic activity">
    <reaction evidence="10">
        <text>1D-myo-inositol 1,3,4-trisphosphate + H2O = 1D-myo-inositol 3,4-bisphosphate + phosphate</text>
        <dbReference type="Rhea" id="RHEA:70319"/>
        <dbReference type="ChEBI" id="CHEBI:15377"/>
        <dbReference type="ChEBI" id="CHEBI:43474"/>
        <dbReference type="ChEBI" id="CHEBI:58414"/>
        <dbReference type="ChEBI" id="CHEBI:83241"/>
    </reaction>
    <physiologicalReaction direction="left-to-right" evidence="10">
        <dbReference type="Rhea" id="RHEA:70320"/>
    </physiologicalReaction>
</comment>
<dbReference type="GO" id="GO:0046854">
    <property type="term" value="P:phosphatidylinositol phosphate biosynthetic process"/>
    <property type="evidence" value="ECO:0007669"/>
    <property type="project" value="InterPro"/>
</dbReference>
<dbReference type="InterPro" id="IPR000760">
    <property type="entry name" value="Inositol_monophosphatase-like"/>
</dbReference>
<reference evidence="20" key="1">
    <citation type="submission" date="2025-08" db="UniProtKB">
        <authorList>
            <consortium name="RefSeq"/>
        </authorList>
    </citation>
    <scope>IDENTIFICATION</scope>
    <source>
        <tissue evidence="20">Tentacle</tissue>
    </source>
</reference>
<dbReference type="CDD" id="cd01640">
    <property type="entry name" value="IPPase"/>
    <property type="match status" value="1"/>
</dbReference>
<evidence type="ECO:0000256" key="17">
    <source>
        <dbReference type="ARBA" id="ARBA00044554"/>
    </source>
</evidence>
<evidence type="ECO:0000256" key="2">
    <source>
        <dbReference type="ARBA" id="ARBA00009759"/>
    </source>
</evidence>
<feature type="binding site" evidence="18">
    <location>
        <position position="125"/>
    </location>
    <ligand>
        <name>Mg(2+)</name>
        <dbReference type="ChEBI" id="CHEBI:18420"/>
        <label>1</label>
        <note>catalytic</note>
    </ligand>
</feature>
<dbReference type="EC" id="3.1.3.7" evidence="3"/>
<feature type="binding site" evidence="18">
    <location>
        <position position="126"/>
    </location>
    <ligand>
        <name>Mg(2+)</name>
        <dbReference type="ChEBI" id="CHEBI:18420"/>
        <label>1</label>
        <note>catalytic</note>
    </ligand>
</feature>
<evidence type="ECO:0000256" key="5">
    <source>
        <dbReference type="ARBA" id="ARBA00022723"/>
    </source>
</evidence>
<keyword evidence="6" id="KW-0378">Hydrolase</keyword>
<proteinExistence type="inferred from homology"/>
<keyword evidence="4" id="KW-0452">Lithium</keyword>
<feature type="binding site" evidence="18">
    <location>
        <position position="257"/>
    </location>
    <ligand>
        <name>Mg(2+)</name>
        <dbReference type="ChEBI" id="CHEBI:18420"/>
        <label>1</label>
        <note>catalytic</note>
    </ligand>
</feature>
<dbReference type="OrthoDB" id="411145at2759"/>
<organism evidence="19 20">
    <name type="scientific">Actinia tenebrosa</name>
    <name type="common">Australian red waratah sea anemone</name>
    <dbReference type="NCBI Taxonomy" id="6105"/>
    <lineage>
        <taxon>Eukaryota</taxon>
        <taxon>Metazoa</taxon>
        <taxon>Cnidaria</taxon>
        <taxon>Anthozoa</taxon>
        <taxon>Hexacorallia</taxon>
        <taxon>Actiniaria</taxon>
        <taxon>Actiniidae</taxon>
        <taxon>Actinia</taxon>
    </lineage>
</organism>
<evidence type="ECO:0000256" key="4">
    <source>
        <dbReference type="ARBA" id="ARBA00022671"/>
    </source>
</evidence>
<evidence type="ECO:0000256" key="1">
    <source>
        <dbReference type="ARBA" id="ARBA00001946"/>
    </source>
</evidence>
<dbReference type="InterPro" id="IPR020583">
    <property type="entry name" value="Inositol_monoP_metal-BS"/>
</dbReference>
<dbReference type="AlphaFoldDB" id="A0A6P8HZ38"/>
<name>A0A6P8HZ38_ACTTE</name>
<dbReference type="RefSeq" id="XP_031557867.1">
    <property type="nucleotide sequence ID" value="XM_031702007.1"/>
</dbReference>
<dbReference type="GeneID" id="116294407"/>
<feature type="binding site" evidence="18">
    <location>
        <position position="79"/>
    </location>
    <ligand>
        <name>Mg(2+)</name>
        <dbReference type="ChEBI" id="CHEBI:18420"/>
        <label>1</label>
        <note>catalytic</note>
    </ligand>
</feature>
<dbReference type="GO" id="GO:0004441">
    <property type="term" value="F:inositol-1,4-bisphosphate 1-phosphatase activity"/>
    <property type="evidence" value="ECO:0007669"/>
    <property type="project" value="UniProtKB-EC"/>
</dbReference>
<dbReference type="PROSITE" id="PS00630">
    <property type="entry name" value="IMP_2"/>
    <property type="match status" value="1"/>
</dbReference>
<dbReference type="FunFam" id="3.30.540.10:FF:000023">
    <property type="entry name" value="Protein CBR-TAG-231"/>
    <property type="match status" value="1"/>
</dbReference>
<dbReference type="FunCoup" id="A0A6P8HZ38">
    <property type="interactions" value="900"/>
</dbReference>
<evidence type="ECO:0000256" key="16">
    <source>
        <dbReference type="ARBA" id="ARBA00044544"/>
    </source>
</evidence>
<evidence type="ECO:0000256" key="18">
    <source>
        <dbReference type="PIRSR" id="PIRSR600760-2"/>
    </source>
</evidence>
<dbReference type="FunFam" id="3.40.190.80:FF:000006">
    <property type="entry name" value="Bisphosphate nucleotidase 1"/>
    <property type="match status" value="1"/>
</dbReference>
<gene>
    <name evidence="20" type="primary">LOC116294407</name>
</gene>
<evidence type="ECO:0000313" key="20">
    <source>
        <dbReference type="RefSeq" id="XP_031557867.1"/>
    </source>
</evidence>
<evidence type="ECO:0000256" key="12">
    <source>
        <dbReference type="ARBA" id="ARBA00044478"/>
    </source>
</evidence>
<evidence type="ECO:0000256" key="6">
    <source>
        <dbReference type="ARBA" id="ARBA00022801"/>
    </source>
</evidence>
<protein>
    <recommendedName>
        <fullName evidence="8">3'(2'),5'-bisphosphate nucleotidase 1</fullName>
        <ecNumber evidence="15">3.1.3.57</ecNumber>
        <ecNumber evidence="3">3.1.3.7</ecNumber>
    </recommendedName>
    <alternativeName>
        <fullName evidence="16">3'-phosphoadenosine 5'-phosphate phosphatase</fullName>
    </alternativeName>
    <alternativeName>
        <fullName evidence="9">Bisphosphate 3'-nucleotidase 1</fullName>
    </alternativeName>
    <alternativeName>
        <fullName evidence="17">Inositol-polyphosphate 1-phosphatase</fullName>
    </alternativeName>
</protein>
<accession>A0A6P8HZ38</accession>
<comment type="catalytic activity">
    <reaction evidence="12">
        <text>1D-myo-inositol 1,4-bisphosphate + H2O = 1D-myo-inositol 4-phosphate + phosphate</text>
        <dbReference type="Rhea" id="RHEA:15553"/>
        <dbReference type="ChEBI" id="CHEBI:15377"/>
        <dbReference type="ChEBI" id="CHEBI:43474"/>
        <dbReference type="ChEBI" id="CHEBI:58282"/>
        <dbReference type="ChEBI" id="CHEBI:58469"/>
        <dbReference type="EC" id="3.1.3.57"/>
    </reaction>
    <physiologicalReaction direction="left-to-right" evidence="12">
        <dbReference type="Rhea" id="RHEA:15554"/>
    </physiologicalReaction>
</comment>
<dbReference type="PRINTS" id="PR00377">
    <property type="entry name" value="IMPHPHTASES"/>
</dbReference>
<evidence type="ECO:0000256" key="3">
    <source>
        <dbReference type="ARBA" id="ARBA00012633"/>
    </source>
</evidence>
<dbReference type="GO" id="GO:0008441">
    <property type="term" value="F:3'(2'),5'-bisphosphate nucleotidase activity"/>
    <property type="evidence" value="ECO:0007669"/>
    <property type="project" value="UniProtKB-EC"/>
</dbReference>
<dbReference type="InParanoid" id="A0A6P8HZ38"/>
<keyword evidence="19" id="KW-1185">Reference proteome</keyword>
<evidence type="ECO:0000256" key="13">
    <source>
        <dbReference type="ARBA" id="ARBA00044479"/>
    </source>
</evidence>
<dbReference type="KEGG" id="aten:116294407"/>
<evidence type="ECO:0000313" key="19">
    <source>
        <dbReference type="Proteomes" id="UP000515163"/>
    </source>
</evidence>
<sequence length="321" mass="34662">MAAPKPFLVRLVSSSVAIANRAGVVIRDVLKKGELGIVNKSEDGSAESYDPQTEADRLAQKCIIGSLLKQYPGLKVVGEEEDVEVNDLSQDLLVTNQDSTVLQHECPDKYKNIKPEDVVIWVDPLDGTREFTEGLYNHSTVLIGVSCAGRPVAGIIHEPFYGYRKGAKISECATLGRTIWGIPGMGAFGFQCKTPPEGRRIITTTRSHSNKLVVEAIEAMKPDGILKVGGSGHKVMLVVEGEADGYIFASAGCKRWDTCAGEAILETLGGKLTDVFGNQVTYDFEAESYVNKAGVVASLKNHDLYISMIPDSVKEGLKAKS</sequence>
<dbReference type="PANTHER" id="PTHR43028:SF5">
    <property type="entry name" value="3'(2'),5'-BISPHOSPHATE NUCLEOTIDASE 1"/>
    <property type="match status" value="1"/>
</dbReference>
<comment type="catalytic activity">
    <reaction evidence="14">
        <text>3'-phosphoadenylyl sulfate + H2O = adenosine 5'-phosphosulfate + phosphate</text>
        <dbReference type="Rhea" id="RHEA:77639"/>
        <dbReference type="ChEBI" id="CHEBI:15377"/>
        <dbReference type="ChEBI" id="CHEBI:43474"/>
        <dbReference type="ChEBI" id="CHEBI:58243"/>
        <dbReference type="ChEBI" id="CHEBI:58339"/>
        <dbReference type="EC" id="3.1.3.7"/>
    </reaction>
    <physiologicalReaction direction="left-to-right" evidence="14">
        <dbReference type="Rhea" id="RHEA:77640"/>
    </physiologicalReaction>
</comment>
<evidence type="ECO:0000256" key="9">
    <source>
        <dbReference type="ARBA" id="ARBA00041815"/>
    </source>
</evidence>
<evidence type="ECO:0000256" key="11">
    <source>
        <dbReference type="ARBA" id="ARBA00044466"/>
    </source>
</evidence>
<dbReference type="PROSITE" id="PS00629">
    <property type="entry name" value="IMP_1"/>
    <property type="match status" value="1"/>
</dbReference>
<comment type="catalytic activity">
    <reaction evidence="11">
        <text>adenosine 2',5'-bisphosphate + H2O = AMP + phosphate</text>
        <dbReference type="Rhea" id="RHEA:77643"/>
        <dbReference type="ChEBI" id="CHEBI:15377"/>
        <dbReference type="ChEBI" id="CHEBI:43474"/>
        <dbReference type="ChEBI" id="CHEBI:194156"/>
        <dbReference type="ChEBI" id="CHEBI:456215"/>
        <dbReference type="EC" id="3.1.3.7"/>
    </reaction>
    <physiologicalReaction direction="left-to-right" evidence="11">
        <dbReference type="Rhea" id="RHEA:77644"/>
    </physiologicalReaction>
</comment>
<comment type="cofactor">
    <cofactor evidence="1 18">
        <name>Mg(2+)</name>
        <dbReference type="ChEBI" id="CHEBI:18420"/>
    </cofactor>
</comment>
<comment type="similarity">
    <text evidence="2">Belongs to the inositol monophosphatase superfamily.</text>
</comment>
<evidence type="ECO:0000256" key="7">
    <source>
        <dbReference type="ARBA" id="ARBA00022842"/>
    </source>
</evidence>
<dbReference type="SUPFAM" id="SSF56655">
    <property type="entry name" value="Carbohydrate phosphatase"/>
    <property type="match status" value="1"/>
</dbReference>
<dbReference type="InterPro" id="IPR050725">
    <property type="entry name" value="CysQ/Inositol_MonoPase"/>
</dbReference>
<keyword evidence="7 18" id="KW-0460">Magnesium</keyword>
<keyword evidence="5 18" id="KW-0479">Metal-binding</keyword>
<evidence type="ECO:0000256" key="8">
    <source>
        <dbReference type="ARBA" id="ARBA00040342"/>
    </source>
</evidence>
<dbReference type="InterPro" id="IPR020550">
    <property type="entry name" value="Inositol_monophosphatase_CS"/>
</dbReference>
<dbReference type="Gene3D" id="3.30.540.10">
    <property type="entry name" value="Fructose-1,6-Bisphosphatase, subunit A, domain 1"/>
    <property type="match status" value="1"/>
</dbReference>
<feature type="binding site" evidence="18">
    <location>
        <position position="123"/>
    </location>
    <ligand>
        <name>Mg(2+)</name>
        <dbReference type="ChEBI" id="CHEBI:18420"/>
        <label>1</label>
        <note>catalytic</note>
    </ligand>
</feature>
<dbReference type="Pfam" id="PF00459">
    <property type="entry name" value="Inositol_P"/>
    <property type="match status" value="1"/>
</dbReference>
<dbReference type="PANTHER" id="PTHR43028">
    <property type="entry name" value="3'(2'),5'-BISPHOSPHATE NUCLEOTIDASE 1"/>
    <property type="match status" value="1"/>
</dbReference>
<comment type="catalytic activity">
    <reaction evidence="13">
        <text>adenosine 3',5'-bisphosphate + H2O = AMP + phosphate</text>
        <dbReference type="Rhea" id="RHEA:10040"/>
        <dbReference type="ChEBI" id="CHEBI:15377"/>
        <dbReference type="ChEBI" id="CHEBI:43474"/>
        <dbReference type="ChEBI" id="CHEBI:58343"/>
        <dbReference type="ChEBI" id="CHEBI:456215"/>
        <dbReference type="EC" id="3.1.3.7"/>
    </reaction>
    <physiologicalReaction direction="left-to-right" evidence="13">
        <dbReference type="Rhea" id="RHEA:10041"/>
    </physiologicalReaction>
</comment>
<evidence type="ECO:0000256" key="15">
    <source>
        <dbReference type="ARBA" id="ARBA00044519"/>
    </source>
</evidence>
<dbReference type="EC" id="3.1.3.57" evidence="15"/>
<dbReference type="Proteomes" id="UP000515163">
    <property type="component" value="Unplaced"/>
</dbReference>
<evidence type="ECO:0000256" key="14">
    <source>
        <dbReference type="ARBA" id="ARBA00044484"/>
    </source>
</evidence>
<dbReference type="GO" id="GO:0046872">
    <property type="term" value="F:metal ion binding"/>
    <property type="evidence" value="ECO:0007669"/>
    <property type="project" value="UniProtKB-KW"/>
</dbReference>